<protein>
    <submittedName>
        <fullName evidence="2">HalOD1 output domain-containing protein</fullName>
    </submittedName>
</protein>
<evidence type="ECO:0000313" key="2">
    <source>
        <dbReference type="EMBL" id="MFD1514077.1"/>
    </source>
</evidence>
<organism evidence="2 3">
    <name type="scientific">Halomarina rubra</name>
    <dbReference type="NCBI Taxonomy" id="2071873"/>
    <lineage>
        <taxon>Archaea</taxon>
        <taxon>Methanobacteriati</taxon>
        <taxon>Methanobacteriota</taxon>
        <taxon>Stenosarchaea group</taxon>
        <taxon>Halobacteria</taxon>
        <taxon>Halobacteriales</taxon>
        <taxon>Natronomonadaceae</taxon>
        <taxon>Halomarina</taxon>
    </lineage>
</organism>
<evidence type="ECO:0000313" key="3">
    <source>
        <dbReference type="Proteomes" id="UP001597187"/>
    </source>
</evidence>
<gene>
    <name evidence="2" type="ORF">ACFSBT_12385</name>
</gene>
<accession>A0ABD6AWV6</accession>
<dbReference type="AlphaFoldDB" id="A0ABD6AWV6"/>
<dbReference type="EMBL" id="JBHUDC010000005">
    <property type="protein sequence ID" value="MFD1514077.1"/>
    <property type="molecule type" value="Genomic_DNA"/>
</dbReference>
<feature type="domain" description="Halobacterial output" evidence="1">
    <location>
        <begin position="20"/>
        <end position="87"/>
    </location>
</feature>
<dbReference type="RefSeq" id="WP_250874032.1">
    <property type="nucleotide sequence ID" value="NZ_JALXFV010000005.1"/>
</dbReference>
<keyword evidence="3" id="KW-1185">Reference proteome</keyword>
<proteinExistence type="predicted"/>
<sequence length="105" mass="11177">MQSTTTEPSNAVRNVCRQGKITETVVLTVSEAVGVDPLEMEPMYEVVDPDALNRLIQAPGIPASPNTTIRFSMAGCDVVVYSDGEVIARPTATEEAQSTPPQVAD</sequence>
<evidence type="ECO:0000259" key="1">
    <source>
        <dbReference type="Pfam" id="PF18545"/>
    </source>
</evidence>
<dbReference type="InterPro" id="IPR040624">
    <property type="entry name" value="HalOD1"/>
</dbReference>
<reference evidence="2 3" key="1">
    <citation type="journal article" date="2019" name="Int. J. Syst. Evol. Microbiol.">
        <title>The Global Catalogue of Microorganisms (GCM) 10K type strain sequencing project: providing services to taxonomists for standard genome sequencing and annotation.</title>
        <authorList>
            <consortium name="The Broad Institute Genomics Platform"/>
            <consortium name="The Broad Institute Genome Sequencing Center for Infectious Disease"/>
            <person name="Wu L."/>
            <person name="Ma J."/>
        </authorList>
    </citation>
    <scope>NUCLEOTIDE SEQUENCE [LARGE SCALE GENOMIC DNA]</scope>
    <source>
        <strain evidence="2 3">CGMCC 1.12563</strain>
    </source>
</reference>
<name>A0ABD6AWV6_9EURY</name>
<dbReference type="Proteomes" id="UP001597187">
    <property type="component" value="Unassembled WGS sequence"/>
</dbReference>
<dbReference type="Pfam" id="PF18545">
    <property type="entry name" value="HalOD1"/>
    <property type="match status" value="1"/>
</dbReference>
<comment type="caution">
    <text evidence="2">The sequence shown here is derived from an EMBL/GenBank/DDBJ whole genome shotgun (WGS) entry which is preliminary data.</text>
</comment>